<dbReference type="Pfam" id="PF17830">
    <property type="entry name" value="STI1-HOP_DP"/>
    <property type="match status" value="2"/>
</dbReference>
<comment type="caution">
    <text evidence="8">The sequence shown here is derived from an EMBL/GenBank/DDBJ whole genome shotgun (WGS) entry which is preliminary data.</text>
</comment>
<evidence type="ECO:0000256" key="2">
    <source>
        <dbReference type="ARBA" id="ARBA00022490"/>
    </source>
</evidence>
<sequence length="558" mass="62869">MANADELKAQGNAAFSSKNYPLAVDLFTQAIEASPEPNSVLYSNRSGAYASMREYAKALEDGNKAVEIKPDWAKAYNRQGAAYHGLGEFEKAISAYDEALKLDSNNAQAKQGKKSAEDALISGGPQDTFMKMFADPQNIMKLQQNPRTREYLKDPTFMENLRTTMQNPMNVLSGKAEDPRILEAFSVILGLPTSHTDEPMPDAEPEQQESKPEPKASKPETKETKPEPEAPGKQAADAEKAEGNKLYKERKFDEAIARYDAAWSQFKDITYLNNRAAAEFEKGDYDAAIKTCLLAVEESQELHSDYKTVAKSLSRIGSCYLKLDNLKEAIQYFEKSLTEHRSPDVLTKLRATQRDLRIREEQAYIDPEKAEAERERGNTLFKEGKFPDSVKAYTEAIKRNPQDVRGYGNRAAAYLKLMDYPDAVKDCDKAIELDPKFIKAYTRKATAYNVMKQYRKAMDVLDQAREIDVDGKNSREIEDLYHKASTARFAALPGETEDQRTERLTADPEIDEIRRDPIMNTILQQASSDPAALRDHMKNPEVRRKVNLLAAAGIIRTR</sequence>
<gene>
    <name evidence="8" type="ORF">DASB73_001770</name>
</gene>
<organism evidence="8 9">
    <name type="scientific">Starmerella bacillaris</name>
    <name type="common">Yeast</name>
    <name type="synonym">Candida zemplinina</name>
    <dbReference type="NCBI Taxonomy" id="1247836"/>
    <lineage>
        <taxon>Eukaryota</taxon>
        <taxon>Fungi</taxon>
        <taxon>Dikarya</taxon>
        <taxon>Ascomycota</taxon>
        <taxon>Saccharomycotina</taxon>
        <taxon>Dipodascomycetes</taxon>
        <taxon>Dipodascales</taxon>
        <taxon>Trichomonascaceae</taxon>
        <taxon>Starmerella</taxon>
    </lineage>
</organism>
<feature type="repeat" description="TPR" evidence="5">
    <location>
        <begin position="310"/>
        <end position="343"/>
    </location>
</feature>
<dbReference type="EMBL" id="BTGC01000001">
    <property type="protein sequence ID" value="GMM49219.1"/>
    <property type="molecule type" value="Genomic_DNA"/>
</dbReference>
<dbReference type="SMART" id="SM00727">
    <property type="entry name" value="STI1"/>
    <property type="match status" value="2"/>
</dbReference>
<dbReference type="Gene3D" id="1.10.260.100">
    <property type="match status" value="2"/>
</dbReference>
<dbReference type="Gene3D" id="1.25.40.10">
    <property type="entry name" value="Tetratricopeptide repeat domain"/>
    <property type="match status" value="3"/>
</dbReference>
<dbReference type="Proteomes" id="UP001362899">
    <property type="component" value="Unassembled WGS sequence"/>
</dbReference>
<dbReference type="Pfam" id="PF13432">
    <property type="entry name" value="TPR_16"/>
    <property type="match status" value="1"/>
</dbReference>
<protein>
    <submittedName>
        <fullName evidence="8">Hsp90 cochaperone</fullName>
    </submittedName>
</protein>
<comment type="subcellular location">
    <subcellularLocation>
        <location evidence="1">Cytoplasm</location>
    </subcellularLocation>
</comment>
<evidence type="ECO:0000259" key="7">
    <source>
        <dbReference type="SMART" id="SM00727"/>
    </source>
</evidence>
<evidence type="ECO:0000256" key="4">
    <source>
        <dbReference type="ARBA" id="ARBA00022803"/>
    </source>
</evidence>
<dbReference type="InterPro" id="IPR019734">
    <property type="entry name" value="TPR_rpt"/>
</dbReference>
<evidence type="ECO:0000256" key="5">
    <source>
        <dbReference type="PROSITE-ProRule" id="PRU00339"/>
    </source>
</evidence>
<dbReference type="PROSITE" id="PS50293">
    <property type="entry name" value="TPR_REGION"/>
    <property type="match status" value="1"/>
</dbReference>
<feature type="region of interest" description="Disordered" evidence="6">
    <location>
        <begin position="192"/>
        <end position="244"/>
    </location>
</feature>
<dbReference type="InterPro" id="IPR041243">
    <property type="entry name" value="STI1/HOP_DP"/>
</dbReference>
<feature type="domain" description="STI1" evidence="7">
    <location>
        <begin position="135"/>
        <end position="185"/>
    </location>
</feature>
<dbReference type="SMART" id="SM00028">
    <property type="entry name" value="TPR"/>
    <property type="match status" value="8"/>
</dbReference>
<evidence type="ECO:0000256" key="1">
    <source>
        <dbReference type="ARBA" id="ARBA00004496"/>
    </source>
</evidence>
<dbReference type="InterPro" id="IPR006636">
    <property type="entry name" value="STI1_HS-bd"/>
</dbReference>
<dbReference type="Pfam" id="PF00515">
    <property type="entry name" value="TPR_1"/>
    <property type="match status" value="2"/>
</dbReference>
<evidence type="ECO:0000256" key="6">
    <source>
        <dbReference type="SAM" id="MobiDB-lite"/>
    </source>
</evidence>
<evidence type="ECO:0000313" key="9">
    <source>
        <dbReference type="Proteomes" id="UP001362899"/>
    </source>
</evidence>
<name>A0AAV5RF60_STABA</name>
<keyword evidence="9" id="KW-1185">Reference proteome</keyword>
<dbReference type="FunFam" id="1.25.40.10:FF:000020">
    <property type="entry name" value="Stress-induced phosphoprotein 1"/>
    <property type="match status" value="1"/>
</dbReference>
<feature type="repeat" description="TPR" evidence="5">
    <location>
        <begin position="404"/>
        <end position="437"/>
    </location>
</feature>
<dbReference type="PANTHER" id="PTHR22904:SF523">
    <property type="entry name" value="STRESS-INDUCED-PHOSPHOPROTEIN 1"/>
    <property type="match status" value="1"/>
</dbReference>
<keyword evidence="3" id="KW-0677">Repeat</keyword>
<dbReference type="FunFam" id="1.25.40.10:FF:000010">
    <property type="entry name" value="Stress-induced phosphoprotein 1"/>
    <property type="match status" value="1"/>
</dbReference>
<dbReference type="GO" id="GO:0005737">
    <property type="term" value="C:cytoplasm"/>
    <property type="evidence" value="ECO:0007669"/>
    <property type="project" value="UniProtKB-SubCell"/>
</dbReference>
<feature type="compositionally biased region" description="Basic and acidic residues" evidence="6">
    <location>
        <begin position="208"/>
        <end position="244"/>
    </location>
</feature>
<feature type="domain" description="STI1" evidence="7">
    <location>
        <begin position="507"/>
        <end position="546"/>
    </location>
</feature>
<dbReference type="PANTHER" id="PTHR22904">
    <property type="entry name" value="TPR REPEAT CONTAINING PROTEIN"/>
    <property type="match status" value="1"/>
</dbReference>
<feature type="repeat" description="TPR" evidence="5">
    <location>
        <begin position="73"/>
        <end position="106"/>
    </location>
</feature>
<feature type="repeat" description="TPR" evidence="5">
    <location>
        <begin position="4"/>
        <end position="37"/>
    </location>
</feature>
<reference evidence="8 9" key="1">
    <citation type="journal article" date="2023" name="Elife">
        <title>Identification of key yeast species and microbe-microbe interactions impacting larval growth of Drosophila in the wild.</title>
        <authorList>
            <person name="Mure A."/>
            <person name="Sugiura Y."/>
            <person name="Maeda R."/>
            <person name="Honda K."/>
            <person name="Sakurai N."/>
            <person name="Takahashi Y."/>
            <person name="Watada M."/>
            <person name="Katoh T."/>
            <person name="Gotoh A."/>
            <person name="Gotoh Y."/>
            <person name="Taniguchi I."/>
            <person name="Nakamura K."/>
            <person name="Hayashi T."/>
            <person name="Katayama T."/>
            <person name="Uemura T."/>
            <person name="Hattori Y."/>
        </authorList>
    </citation>
    <scope>NUCLEOTIDE SEQUENCE [LARGE SCALE GENOMIC DNA]</scope>
    <source>
        <strain evidence="8 9">SB-73</strain>
    </source>
</reference>
<keyword evidence="4 5" id="KW-0802">TPR repeat</keyword>
<dbReference type="AlphaFoldDB" id="A0AAV5RF60"/>
<dbReference type="SUPFAM" id="SSF48452">
    <property type="entry name" value="TPR-like"/>
    <property type="match status" value="1"/>
</dbReference>
<dbReference type="Pfam" id="PF13424">
    <property type="entry name" value="TPR_12"/>
    <property type="match status" value="1"/>
</dbReference>
<accession>A0AAV5RF60</accession>
<dbReference type="FunFam" id="1.10.260.100:FF:000002">
    <property type="entry name" value="Stress-induced-phosphoprotein 1 (Hsp70/Hsp90-organizing)"/>
    <property type="match status" value="1"/>
</dbReference>
<dbReference type="GO" id="GO:0051879">
    <property type="term" value="F:Hsp90 protein binding"/>
    <property type="evidence" value="ECO:0007669"/>
    <property type="project" value="TreeGrafter"/>
</dbReference>
<dbReference type="InterPro" id="IPR011990">
    <property type="entry name" value="TPR-like_helical_dom_sf"/>
</dbReference>
<dbReference type="FunFam" id="1.25.40.10:FF:000027">
    <property type="entry name" value="stress-induced-phosphoprotein 1 isoform X1"/>
    <property type="match status" value="1"/>
</dbReference>
<keyword evidence="2" id="KW-0963">Cytoplasm</keyword>
<evidence type="ECO:0000256" key="3">
    <source>
        <dbReference type="ARBA" id="ARBA00022737"/>
    </source>
</evidence>
<dbReference type="PROSITE" id="PS50005">
    <property type="entry name" value="TPR"/>
    <property type="match status" value="6"/>
</dbReference>
<proteinExistence type="predicted"/>
<evidence type="ECO:0000313" key="8">
    <source>
        <dbReference type="EMBL" id="GMM49219.1"/>
    </source>
</evidence>
<feature type="repeat" description="TPR" evidence="5">
    <location>
        <begin position="370"/>
        <end position="403"/>
    </location>
</feature>
<feature type="repeat" description="TPR" evidence="5">
    <location>
        <begin position="39"/>
        <end position="72"/>
    </location>
</feature>